<feature type="region of interest" description="Disordered" evidence="1">
    <location>
        <begin position="1"/>
        <end position="67"/>
    </location>
</feature>
<dbReference type="Proteomes" id="UP001234787">
    <property type="component" value="Unassembled WGS sequence"/>
</dbReference>
<dbReference type="InterPro" id="IPR023267">
    <property type="entry name" value="RCMT"/>
</dbReference>
<gene>
    <name evidence="2" type="ORF">SUGI_1507280</name>
</gene>
<dbReference type="AlphaFoldDB" id="A0AAD3NT48"/>
<dbReference type="InterPro" id="IPR023273">
    <property type="entry name" value="RCMT_NOP2"/>
</dbReference>
<feature type="compositionally biased region" description="Acidic residues" evidence="1">
    <location>
        <begin position="36"/>
        <end position="54"/>
    </location>
</feature>
<dbReference type="PANTHER" id="PTHR22807">
    <property type="entry name" value="NOP2 YEAST -RELATED NOL1/NOP2/FMU SUN DOMAIN-CONTAINING"/>
    <property type="match status" value="1"/>
</dbReference>
<accession>A0AAD3NT48</accession>
<keyword evidence="3" id="KW-1185">Reference proteome</keyword>
<dbReference type="GO" id="GO:0070475">
    <property type="term" value="P:rRNA base methylation"/>
    <property type="evidence" value="ECO:0007669"/>
    <property type="project" value="TreeGrafter"/>
</dbReference>
<evidence type="ECO:0000313" key="3">
    <source>
        <dbReference type="Proteomes" id="UP001234787"/>
    </source>
</evidence>
<dbReference type="PANTHER" id="PTHR22807:SF30">
    <property type="entry name" value="28S RRNA (CYTOSINE(4447)-C(5))-METHYLTRANSFERASE-RELATED"/>
    <property type="match status" value="1"/>
</dbReference>
<dbReference type="GO" id="GO:0005730">
    <property type="term" value="C:nucleolus"/>
    <property type="evidence" value="ECO:0007669"/>
    <property type="project" value="TreeGrafter"/>
</dbReference>
<proteinExistence type="predicted"/>
<reference evidence="2" key="1">
    <citation type="submission" date="2022-12" db="EMBL/GenBank/DDBJ databases">
        <title>Chromosome-Level Genome Assembly of Japanese Cedar (Cryptomeriajaponica D. Don).</title>
        <authorList>
            <person name="Fujino T."/>
            <person name="Yamaguchi K."/>
            <person name="Yokoyama T."/>
            <person name="Hamanaka T."/>
            <person name="Harazono Y."/>
            <person name="Kamada H."/>
            <person name="Kobayashi W."/>
            <person name="Ujino-Ihara T."/>
            <person name="Uchiyama K."/>
            <person name="Matsumoto A."/>
            <person name="Izuno A."/>
            <person name="Tsumura Y."/>
            <person name="Toyoda A."/>
            <person name="Shigenobu S."/>
            <person name="Moriguchi Y."/>
            <person name="Ueno S."/>
            <person name="Kasahara M."/>
        </authorList>
    </citation>
    <scope>NUCLEOTIDE SEQUENCE</scope>
</reference>
<dbReference type="GO" id="GO:0000470">
    <property type="term" value="P:maturation of LSU-rRNA"/>
    <property type="evidence" value="ECO:0007669"/>
    <property type="project" value="TreeGrafter"/>
</dbReference>
<dbReference type="EMBL" id="BSEH01000901">
    <property type="protein sequence ID" value="GLJ59404.1"/>
    <property type="molecule type" value="Genomic_DNA"/>
</dbReference>
<dbReference type="PRINTS" id="PR02012">
    <property type="entry name" value="RCMTNOP2"/>
</dbReference>
<name>A0AAD3NT48_CRYJA</name>
<evidence type="ECO:0000313" key="2">
    <source>
        <dbReference type="EMBL" id="GLJ59404.1"/>
    </source>
</evidence>
<dbReference type="Gene3D" id="3.30.70.1170">
    <property type="entry name" value="Sun protein, domain 3"/>
    <property type="match status" value="1"/>
</dbReference>
<evidence type="ECO:0000256" key="1">
    <source>
        <dbReference type="SAM" id="MobiDB-lite"/>
    </source>
</evidence>
<comment type="caution">
    <text evidence="2">The sequence shown here is derived from an EMBL/GenBank/DDBJ whole genome shotgun (WGS) entry which is preliminary data.</text>
</comment>
<sequence length="137" mass="15567">MAHASDEISEDDSSSIGTGDEIEDVESNSPSTTSNQDEDEQEIHDEGEDSDEPKETEQETNAASRKKQLRQELCWKHDYNDFMMGLLMNLFSLEELKKYLESSDTERPVTVRTNTLKTRRKELAQELINLGCQCGSC</sequence>
<organism evidence="2 3">
    <name type="scientific">Cryptomeria japonica</name>
    <name type="common">Japanese cedar</name>
    <name type="synonym">Cupressus japonica</name>
    <dbReference type="NCBI Taxonomy" id="3369"/>
    <lineage>
        <taxon>Eukaryota</taxon>
        <taxon>Viridiplantae</taxon>
        <taxon>Streptophyta</taxon>
        <taxon>Embryophyta</taxon>
        <taxon>Tracheophyta</taxon>
        <taxon>Spermatophyta</taxon>
        <taxon>Pinopsida</taxon>
        <taxon>Pinidae</taxon>
        <taxon>Conifers II</taxon>
        <taxon>Cupressales</taxon>
        <taxon>Cupressaceae</taxon>
        <taxon>Cryptomeria</taxon>
    </lineage>
</organism>
<dbReference type="GO" id="GO:0009383">
    <property type="term" value="F:rRNA (cytosine-C5-)-methyltransferase activity"/>
    <property type="evidence" value="ECO:0007669"/>
    <property type="project" value="TreeGrafter"/>
</dbReference>
<protein>
    <submittedName>
        <fullName evidence="2">Uncharacterized protein</fullName>
    </submittedName>
</protein>